<sequence>MSGGDMADFSFAGHFRDEGVEEKKKKNYPDSSPPSIVYLRLCVA</sequence>
<reference evidence="1 2" key="1">
    <citation type="submission" date="2016-03" db="EMBL/GenBank/DDBJ databases">
        <title>EvidentialGene: Evidence-directed Construction of Genes on Genomes.</title>
        <authorList>
            <person name="Gilbert D.G."/>
            <person name="Choi J.-H."/>
            <person name="Mockaitis K."/>
            <person name="Colbourne J."/>
            <person name="Pfrender M."/>
        </authorList>
    </citation>
    <scope>NUCLEOTIDE SEQUENCE [LARGE SCALE GENOMIC DNA]</scope>
    <source>
        <strain evidence="1 2">Xinb3</strain>
        <tissue evidence="1">Complete organism</tissue>
    </source>
</reference>
<accession>A0A164R1I1</accession>
<dbReference type="Proteomes" id="UP000076858">
    <property type="component" value="Unassembled WGS sequence"/>
</dbReference>
<evidence type="ECO:0000313" key="2">
    <source>
        <dbReference type="Proteomes" id="UP000076858"/>
    </source>
</evidence>
<evidence type="ECO:0000313" key="1">
    <source>
        <dbReference type="EMBL" id="KZS08256.1"/>
    </source>
</evidence>
<dbReference type="AlphaFoldDB" id="A0A164R1I1"/>
<organism evidence="1 2">
    <name type="scientific">Daphnia magna</name>
    <dbReference type="NCBI Taxonomy" id="35525"/>
    <lineage>
        <taxon>Eukaryota</taxon>
        <taxon>Metazoa</taxon>
        <taxon>Ecdysozoa</taxon>
        <taxon>Arthropoda</taxon>
        <taxon>Crustacea</taxon>
        <taxon>Branchiopoda</taxon>
        <taxon>Diplostraca</taxon>
        <taxon>Cladocera</taxon>
        <taxon>Anomopoda</taxon>
        <taxon>Daphniidae</taxon>
        <taxon>Daphnia</taxon>
    </lineage>
</organism>
<name>A0A164R1I1_9CRUS</name>
<protein>
    <submittedName>
        <fullName evidence="1">Uncharacterized protein</fullName>
    </submittedName>
</protein>
<keyword evidence="2" id="KW-1185">Reference proteome</keyword>
<dbReference type="EMBL" id="LRGB01002272">
    <property type="protein sequence ID" value="KZS08256.1"/>
    <property type="molecule type" value="Genomic_DNA"/>
</dbReference>
<comment type="caution">
    <text evidence="1">The sequence shown here is derived from an EMBL/GenBank/DDBJ whole genome shotgun (WGS) entry which is preliminary data.</text>
</comment>
<gene>
    <name evidence="1" type="ORF">APZ42_027827</name>
</gene>
<proteinExistence type="predicted"/>